<comment type="caution">
    <text evidence="2">The sequence shown here is derived from an EMBL/GenBank/DDBJ whole genome shotgun (WGS) entry which is preliminary data.</text>
</comment>
<feature type="transmembrane region" description="Helical" evidence="1">
    <location>
        <begin position="56"/>
        <end position="76"/>
    </location>
</feature>
<protein>
    <recommendedName>
        <fullName evidence="4">Transmembrane protein</fullName>
    </recommendedName>
</protein>
<dbReference type="STRING" id="887062.HGR_14104"/>
<keyword evidence="1" id="KW-0812">Transmembrane</keyword>
<evidence type="ECO:0008006" key="4">
    <source>
        <dbReference type="Google" id="ProtNLM"/>
    </source>
</evidence>
<name>F3KWI2_9BURK</name>
<keyword evidence="3" id="KW-1185">Reference proteome</keyword>
<evidence type="ECO:0000256" key="1">
    <source>
        <dbReference type="SAM" id="Phobius"/>
    </source>
</evidence>
<evidence type="ECO:0000313" key="3">
    <source>
        <dbReference type="Proteomes" id="UP000016368"/>
    </source>
</evidence>
<accession>F3KWI2</accession>
<dbReference type="Proteomes" id="UP000016368">
    <property type="component" value="Unassembled WGS sequence"/>
</dbReference>
<proteinExistence type="predicted"/>
<feature type="transmembrane region" description="Helical" evidence="1">
    <location>
        <begin position="14"/>
        <end position="36"/>
    </location>
</feature>
<dbReference type="RefSeq" id="WP_006298927.1">
    <property type="nucleotide sequence ID" value="NZ_AEGR01000090.1"/>
</dbReference>
<dbReference type="OrthoDB" id="3536934at2"/>
<dbReference type="eggNOG" id="ENOG5032YK1">
    <property type="taxonomic scope" value="Bacteria"/>
</dbReference>
<keyword evidence="1" id="KW-1133">Transmembrane helix</keyword>
<dbReference type="EMBL" id="AEGR01000090">
    <property type="protein sequence ID" value="EGI75852.1"/>
    <property type="molecule type" value="Genomic_DNA"/>
</dbReference>
<dbReference type="AlphaFoldDB" id="F3KWI2"/>
<evidence type="ECO:0000313" key="2">
    <source>
        <dbReference type="EMBL" id="EGI75852.1"/>
    </source>
</evidence>
<keyword evidence="1" id="KW-0472">Membrane</keyword>
<sequence length="143" mass="15262">MSTDFAAGIVSSAWAYPALEVLHLSGVALLLGNLVLLEMRVFGWGVGLPARDLARLALPLAVIGFGLAAVSGLLMFSTQAAELIANRAFTFKMLLLMLAACNAGWFHGRSSLDKLDALARVQMVLSTLIWLAVLGCGRWIAYV</sequence>
<feature type="transmembrane region" description="Helical" evidence="1">
    <location>
        <begin position="88"/>
        <end position="106"/>
    </location>
</feature>
<reference evidence="2 3" key="1">
    <citation type="journal article" date="2011" name="EMBO J.">
        <title>Structural diversity of bacterial flagellar motors.</title>
        <authorList>
            <person name="Chen S."/>
            <person name="Beeby M."/>
            <person name="Murphy G.E."/>
            <person name="Leadbetter J.R."/>
            <person name="Hendrixson D.R."/>
            <person name="Briegel A."/>
            <person name="Li Z."/>
            <person name="Shi J."/>
            <person name="Tocheva E.I."/>
            <person name="Muller A."/>
            <person name="Dobro M.J."/>
            <person name="Jensen G.J."/>
        </authorList>
    </citation>
    <scope>NUCLEOTIDE SEQUENCE [LARGE SCALE GENOMIC DNA]</scope>
    <source>
        <strain evidence="2 3">ATCC 19624</strain>
    </source>
</reference>
<organism evidence="2 3">
    <name type="scientific">Hylemonella gracilis ATCC 19624</name>
    <dbReference type="NCBI Taxonomy" id="887062"/>
    <lineage>
        <taxon>Bacteria</taxon>
        <taxon>Pseudomonadati</taxon>
        <taxon>Pseudomonadota</taxon>
        <taxon>Betaproteobacteria</taxon>
        <taxon>Burkholderiales</taxon>
        <taxon>Comamonadaceae</taxon>
        <taxon>Hylemonella</taxon>
    </lineage>
</organism>
<gene>
    <name evidence="2" type="ORF">HGR_14104</name>
</gene>
<feature type="transmembrane region" description="Helical" evidence="1">
    <location>
        <begin position="118"/>
        <end position="141"/>
    </location>
</feature>